<dbReference type="InterPro" id="IPR016634">
    <property type="entry name" value="CapW-like"/>
</dbReference>
<dbReference type="PIRSF" id="PIRSF015558">
    <property type="entry name" value="Txn_reg_DeoR_prd"/>
    <property type="match status" value="1"/>
</dbReference>
<name>A0A4U1BKB5_9GAMM</name>
<evidence type="ECO:0000313" key="4">
    <source>
        <dbReference type="EMBL" id="TKB52747.1"/>
    </source>
</evidence>
<dbReference type="InterPro" id="IPR059019">
    <property type="entry name" value="WHD_CapW"/>
</dbReference>
<dbReference type="EMBL" id="SWCJ01000014">
    <property type="protein sequence ID" value="TKB52747.1"/>
    <property type="molecule type" value="Genomic_DNA"/>
</dbReference>
<dbReference type="AlphaFoldDB" id="A0A4U1BKB5"/>
<evidence type="ECO:0000259" key="2">
    <source>
        <dbReference type="Pfam" id="PF26107"/>
    </source>
</evidence>
<comment type="caution">
    <text evidence="4">The sequence shown here is derived from an EMBL/GenBank/DDBJ whole genome shotgun (WGS) entry which is preliminary data.</text>
</comment>
<reference evidence="4 5" key="1">
    <citation type="submission" date="2019-04" db="EMBL/GenBank/DDBJ databases">
        <authorList>
            <person name="Hwang J.C."/>
        </authorList>
    </citation>
    <scope>NUCLEOTIDE SEQUENCE [LARGE SCALE GENOMIC DNA]</scope>
    <source>
        <strain evidence="4 5">IMCC35002</strain>
    </source>
</reference>
<feature type="domain" description="DNA-binding transcriptional repressor CapW C-terminal dimerisation" evidence="2">
    <location>
        <begin position="241"/>
        <end position="311"/>
    </location>
</feature>
<keyword evidence="5" id="KW-1185">Reference proteome</keyword>
<dbReference type="OrthoDB" id="6400324at2"/>
<dbReference type="Pfam" id="PF26107">
    <property type="entry name" value="BrxR_CTD"/>
    <property type="match status" value="1"/>
</dbReference>
<evidence type="ECO:0000259" key="3">
    <source>
        <dbReference type="Pfam" id="PF26109"/>
    </source>
</evidence>
<feature type="domain" description="WYL" evidence="1">
    <location>
        <begin position="151"/>
        <end position="218"/>
    </location>
</feature>
<feature type="domain" description="DNA-binding transcriptional repressor CapW winged helix-turn-helix" evidence="3">
    <location>
        <begin position="28"/>
        <end position="98"/>
    </location>
</feature>
<evidence type="ECO:0000313" key="5">
    <source>
        <dbReference type="Proteomes" id="UP000305675"/>
    </source>
</evidence>
<accession>A0A4U1BKB5</accession>
<dbReference type="PROSITE" id="PS52050">
    <property type="entry name" value="WYL"/>
    <property type="match status" value="1"/>
</dbReference>
<dbReference type="Pfam" id="PF26109">
    <property type="entry name" value="WHD_BrxR"/>
    <property type="match status" value="1"/>
</dbReference>
<sequence length="325" mass="37164">MYSRELSNILIKRKLISMFDGLTQGQIERLMFIDFCLVFKGEFARSELMERFGVAQAAATRDLARYRQLLAEQGKPEPVLDHSVKRYRRVSDFVPLCQHNPDYVITQFNRSVMSIDGEWGNQGGALAGYFQGVHSPFEQRSRALLNLSSDILPSITRAIHQQTLVDIRYLSLTRESLKRFAPHTIVSNGHRWHVRGAEIGSDGSAQFKDLVLTRMRSVTGVDQRAPESALMADDLSWQQRVTLRLVPHPVKFEHHHEVIELDYGMTNGCLELQTRLALLDYTLNLWDVDCSQNAVLSGFRYQLYLDNRAELAGFDAMQRTPGFTE</sequence>
<gene>
    <name evidence="4" type="ORF">FCL42_15675</name>
</gene>
<organism evidence="4 5">
    <name type="scientific">Ferrimonas aestuarii</name>
    <dbReference type="NCBI Taxonomy" id="2569539"/>
    <lineage>
        <taxon>Bacteria</taxon>
        <taxon>Pseudomonadati</taxon>
        <taxon>Pseudomonadota</taxon>
        <taxon>Gammaproteobacteria</taxon>
        <taxon>Alteromonadales</taxon>
        <taxon>Ferrimonadaceae</taxon>
        <taxon>Ferrimonas</taxon>
    </lineage>
</organism>
<proteinExistence type="predicted"/>
<evidence type="ECO:0000259" key="1">
    <source>
        <dbReference type="Pfam" id="PF13280"/>
    </source>
</evidence>
<dbReference type="Pfam" id="PF13280">
    <property type="entry name" value="WYL"/>
    <property type="match status" value="1"/>
</dbReference>
<dbReference type="InterPro" id="IPR026881">
    <property type="entry name" value="WYL_dom"/>
</dbReference>
<dbReference type="InterPro" id="IPR059020">
    <property type="entry name" value="CapW_CTD"/>
</dbReference>
<protein>
    <submittedName>
        <fullName evidence="4">WYL domain-containing protein</fullName>
    </submittedName>
</protein>
<dbReference type="Proteomes" id="UP000305675">
    <property type="component" value="Unassembled WGS sequence"/>
</dbReference>